<evidence type="ECO:0000313" key="2">
    <source>
        <dbReference type="Proteomes" id="UP000663881"/>
    </source>
</evidence>
<evidence type="ECO:0000313" key="1">
    <source>
        <dbReference type="EMBL" id="CAF4389131.1"/>
    </source>
</evidence>
<organism evidence="1 2">
    <name type="scientific">Adineta steineri</name>
    <dbReference type="NCBI Taxonomy" id="433720"/>
    <lineage>
        <taxon>Eukaryota</taxon>
        <taxon>Metazoa</taxon>
        <taxon>Spiralia</taxon>
        <taxon>Gnathifera</taxon>
        <taxon>Rotifera</taxon>
        <taxon>Eurotatoria</taxon>
        <taxon>Bdelloidea</taxon>
        <taxon>Adinetida</taxon>
        <taxon>Adinetidae</taxon>
        <taxon>Adineta</taxon>
    </lineage>
</organism>
<dbReference type="Proteomes" id="UP000663881">
    <property type="component" value="Unassembled WGS sequence"/>
</dbReference>
<accession>A0A820NJ43</accession>
<comment type="caution">
    <text evidence="1">The sequence shown here is derived from an EMBL/GenBank/DDBJ whole genome shotgun (WGS) entry which is preliminary data.</text>
</comment>
<proteinExistence type="predicted"/>
<feature type="non-terminal residue" evidence="1">
    <location>
        <position position="1"/>
    </location>
</feature>
<name>A0A820NJ43_9BILA</name>
<dbReference type="EMBL" id="CAJOAY010026217">
    <property type="protein sequence ID" value="CAF4389131.1"/>
    <property type="molecule type" value="Genomic_DNA"/>
</dbReference>
<reference evidence="1" key="1">
    <citation type="submission" date="2021-02" db="EMBL/GenBank/DDBJ databases">
        <authorList>
            <person name="Nowell W R."/>
        </authorList>
    </citation>
    <scope>NUCLEOTIDE SEQUENCE</scope>
</reference>
<gene>
    <name evidence="1" type="ORF">OKA104_LOCUS50775</name>
</gene>
<protein>
    <submittedName>
        <fullName evidence="1">Uncharacterized protein</fullName>
    </submittedName>
</protein>
<sequence length="50" mass="5992">AACIHCFLARNFRRKNKYEQVFIYYKHSYDMYHHAQSARKITTAKPSAII</sequence>
<dbReference type="AlphaFoldDB" id="A0A820NJ43"/>